<sequence>MPQEADGPADELALRPLVLRRLPERMAVAVRSRGGNEEEMRRKCYICRARIPPLKEMVSSLLSCRAHKQQLEFNNDTSSERYHGVCQSLKQVEKEVGKDWDGVTVLEDGRKPAVVMPDYIHNAAIGVAPNQFSNGSMPIEQKIG</sequence>
<organism evidence="1 2">
    <name type="scientific">Thalassiosira oceanica</name>
    <name type="common">Marine diatom</name>
    <dbReference type="NCBI Taxonomy" id="159749"/>
    <lineage>
        <taxon>Eukaryota</taxon>
        <taxon>Sar</taxon>
        <taxon>Stramenopiles</taxon>
        <taxon>Ochrophyta</taxon>
        <taxon>Bacillariophyta</taxon>
        <taxon>Coscinodiscophyceae</taxon>
        <taxon>Thalassiosirophycidae</taxon>
        <taxon>Thalassiosirales</taxon>
        <taxon>Thalassiosiraceae</taxon>
        <taxon>Thalassiosira</taxon>
    </lineage>
</organism>
<reference evidence="1 2" key="1">
    <citation type="journal article" date="2012" name="Genome Biol.">
        <title>Genome and low-iron response of an oceanic diatom adapted to chronic iron limitation.</title>
        <authorList>
            <person name="Lommer M."/>
            <person name="Specht M."/>
            <person name="Roy A.S."/>
            <person name="Kraemer L."/>
            <person name="Andreson R."/>
            <person name="Gutowska M.A."/>
            <person name="Wolf J."/>
            <person name="Bergner S.V."/>
            <person name="Schilhabel M.B."/>
            <person name="Klostermeier U.C."/>
            <person name="Beiko R.G."/>
            <person name="Rosenstiel P."/>
            <person name="Hippler M."/>
            <person name="Laroche J."/>
        </authorList>
    </citation>
    <scope>NUCLEOTIDE SEQUENCE [LARGE SCALE GENOMIC DNA]</scope>
    <source>
        <strain evidence="1 2">CCMP1005</strain>
    </source>
</reference>
<gene>
    <name evidence="1" type="ORF">THAOC_08230</name>
</gene>
<dbReference type="Proteomes" id="UP000266841">
    <property type="component" value="Unassembled WGS sequence"/>
</dbReference>
<protein>
    <submittedName>
        <fullName evidence="1">Uncharacterized protein</fullName>
    </submittedName>
</protein>
<proteinExistence type="predicted"/>
<comment type="caution">
    <text evidence="1">The sequence shown here is derived from an EMBL/GenBank/DDBJ whole genome shotgun (WGS) entry which is preliminary data.</text>
</comment>
<dbReference type="EMBL" id="AGNL01008572">
    <property type="protein sequence ID" value="EJK70414.1"/>
    <property type="molecule type" value="Genomic_DNA"/>
</dbReference>
<evidence type="ECO:0000313" key="1">
    <source>
        <dbReference type="EMBL" id="EJK70414.1"/>
    </source>
</evidence>
<dbReference type="AlphaFoldDB" id="K0SZI4"/>
<keyword evidence="2" id="KW-1185">Reference proteome</keyword>
<name>K0SZI4_THAOC</name>
<evidence type="ECO:0000313" key="2">
    <source>
        <dbReference type="Proteomes" id="UP000266841"/>
    </source>
</evidence>
<dbReference type="OrthoDB" id="29886at2759"/>
<accession>K0SZI4</accession>